<evidence type="ECO:0000256" key="8">
    <source>
        <dbReference type="ARBA" id="ARBA00022967"/>
    </source>
</evidence>
<keyword evidence="15" id="KW-0830">Ubiquinone</keyword>
<evidence type="ECO:0000256" key="1">
    <source>
        <dbReference type="ARBA" id="ARBA00004225"/>
    </source>
</evidence>
<comment type="similarity">
    <text evidence="2 15">Belongs to the complex I subunit 6 family.</text>
</comment>
<evidence type="ECO:0000256" key="7">
    <source>
        <dbReference type="ARBA" id="ARBA00022692"/>
    </source>
</evidence>
<feature type="transmembrane region" description="Helical" evidence="15">
    <location>
        <begin position="137"/>
        <end position="163"/>
    </location>
</feature>
<keyword evidence="9 15" id="KW-0249">Electron transport</keyword>
<dbReference type="Gene3D" id="1.20.120.1200">
    <property type="entry name" value="NADH-ubiquinone/plastoquinone oxidoreductase chain 6, subunit NuoJ"/>
    <property type="match status" value="1"/>
</dbReference>
<keyword evidence="11 15" id="KW-0520">NAD</keyword>
<feature type="transmembrane region" description="Helical" evidence="15">
    <location>
        <begin position="89"/>
        <end position="109"/>
    </location>
</feature>
<keyword evidence="5 15" id="KW-0813">Transport</keyword>
<evidence type="ECO:0000256" key="9">
    <source>
        <dbReference type="ARBA" id="ARBA00022982"/>
    </source>
</evidence>
<dbReference type="Pfam" id="PF00499">
    <property type="entry name" value="Oxidored_q3"/>
    <property type="match status" value="1"/>
</dbReference>
<evidence type="ECO:0000256" key="13">
    <source>
        <dbReference type="ARBA" id="ARBA00023136"/>
    </source>
</evidence>
<evidence type="ECO:0000256" key="10">
    <source>
        <dbReference type="ARBA" id="ARBA00022989"/>
    </source>
</evidence>
<keyword evidence="10 15" id="KW-1133">Transmembrane helix</keyword>
<dbReference type="InterPro" id="IPR001457">
    <property type="entry name" value="NADH_UbQ/plastoQ_OxRdtase_su6"/>
</dbReference>
<keyword evidence="8 15" id="KW-1278">Translocase</keyword>
<organism evidence="16">
    <name type="scientific">Etrumeus micropus</name>
    <dbReference type="NCBI Taxonomy" id="942859"/>
    <lineage>
        <taxon>Eukaryota</taxon>
        <taxon>Metazoa</taxon>
        <taxon>Chordata</taxon>
        <taxon>Craniata</taxon>
        <taxon>Vertebrata</taxon>
        <taxon>Euteleostomi</taxon>
        <taxon>Actinopterygii</taxon>
        <taxon>Neopterygii</taxon>
        <taxon>Teleostei</taxon>
        <taxon>Clupei</taxon>
        <taxon>Clupeiformes</taxon>
        <taxon>Clupeoidei</taxon>
        <taxon>Etrumeus</taxon>
    </lineage>
</organism>
<geneLocation type="mitochondrion" evidence="16"/>
<dbReference type="PANTHER" id="PTHR11435:SF1">
    <property type="entry name" value="NADH-UBIQUINONE OXIDOREDUCTASE CHAIN 6"/>
    <property type="match status" value="1"/>
</dbReference>
<evidence type="ECO:0000256" key="4">
    <source>
        <dbReference type="ARBA" id="ARBA00021095"/>
    </source>
</evidence>
<evidence type="ECO:0000256" key="3">
    <source>
        <dbReference type="ARBA" id="ARBA00012944"/>
    </source>
</evidence>
<dbReference type="EC" id="7.1.1.2" evidence="3 15"/>
<evidence type="ECO:0000256" key="12">
    <source>
        <dbReference type="ARBA" id="ARBA00023128"/>
    </source>
</evidence>
<gene>
    <name evidence="16" type="primary">ND6</name>
</gene>
<keyword evidence="7 15" id="KW-0812">Transmembrane</keyword>
<evidence type="ECO:0000256" key="14">
    <source>
        <dbReference type="ARBA" id="ARBA00049551"/>
    </source>
</evidence>
<feature type="transmembrane region" description="Helical" evidence="15">
    <location>
        <begin position="29"/>
        <end position="49"/>
    </location>
</feature>
<feature type="transmembrane region" description="Helical" evidence="15">
    <location>
        <begin position="6"/>
        <end position="22"/>
    </location>
</feature>
<evidence type="ECO:0000256" key="2">
    <source>
        <dbReference type="ARBA" id="ARBA00005698"/>
    </source>
</evidence>
<dbReference type="GO" id="GO:0008137">
    <property type="term" value="F:NADH dehydrogenase (ubiquinone) activity"/>
    <property type="evidence" value="ECO:0007669"/>
    <property type="project" value="UniProtKB-UniRule"/>
</dbReference>
<evidence type="ECO:0000256" key="15">
    <source>
        <dbReference type="RuleBase" id="RU004430"/>
    </source>
</evidence>
<proteinExistence type="inferred from homology"/>
<evidence type="ECO:0000313" key="16">
    <source>
        <dbReference type="EMBL" id="BAF64060.1"/>
    </source>
</evidence>
<reference evidence="16" key="1">
    <citation type="journal article" date="2007" name="Mol. Phylogenet. Evol.">
        <title>Phylogenetic relationships among anchovies, sardines, herrings and their relatives (Clupeiformes), inferred from whole mitogenome sequences.</title>
        <authorList>
            <person name="Lavoue S."/>
            <person name="Miya M."/>
            <person name="Saitoh K."/>
            <person name="Ishiguro N.B."/>
            <person name="Nishida M."/>
        </authorList>
    </citation>
    <scope>NUCLEOTIDE SEQUENCE</scope>
</reference>
<dbReference type="PANTHER" id="PTHR11435">
    <property type="entry name" value="NADH UBIQUINONE OXIDOREDUCTASE SUBUNIT ND6"/>
    <property type="match status" value="1"/>
</dbReference>
<evidence type="ECO:0000256" key="6">
    <source>
        <dbReference type="ARBA" id="ARBA00022660"/>
    </source>
</evidence>
<protein>
    <recommendedName>
        <fullName evidence="4 15">NADH-ubiquinone oxidoreductase chain 6</fullName>
        <ecNumber evidence="3 15">7.1.1.2</ecNumber>
    </recommendedName>
</protein>
<accession>A5PIH1</accession>
<name>A5PIH1_9TELE</name>
<keyword evidence="6 15" id="KW-0679">Respiratory chain</keyword>
<dbReference type="AlphaFoldDB" id="A5PIH1"/>
<comment type="catalytic activity">
    <reaction evidence="14 15">
        <text>a ubiquinone + NADH + 5 H(+)(in) = a ubiquinol + NAD(+) + 4 H(+)(out)</text>
        <dbReference type="Rhea" id="RHEA:29091"/>
        <dbReference type="Rhea" id="RHEA-COMP:9565"/>
        <dbReference type="Rhea" id="RHEA-COMP:9566"/>
        <dbReference type="ChEBI" id="CHEBI:15378"/>
        <dbReference type="ChEBI" id="CHEBI:16389"/>
        <dbReference type="ChEBI" id="CHEBI:17976"/>
        <dbReference type="ChEBI" id="CHEBI:57540"/>
        <dbReference type="ChEBI" id="CHEBI:57945"/>
        <dbReference type="EC" id="7.1.1.2"/>
    </reaction>
</comment>
<evidence type="ECO:0000256" key="5">
    <source>
        <dbReference type="ARBA" id="ARBA00022448"/>
    </source>
</evidence>
<feature type="transmembrane region" description="Helical" evidence="15">
    <location>
        <begin position="55"/>
        <end position="77"/>
    </location>
</feature>
<dbReference type="EMBL" id="AP009139">
    <property type="protein sequence ID" value="BAF64060.1"/>
    <property type="molecule type" value="Genomic_DNA"/>
</dbReference>
<evidence type="ECO:0000256" key="11">
    <source>
        <dbReference type="ARBA" id="ARBA00023027"/>
    </source>
</evidence>
<dbReference type="InterPro" id="IPR050269">
    <property type="entry name" value="ComplexI_Subunit6"/>
</dbReference>
<dbReference type="GO" id="GO:0031966">
    <property type="term" value="C:mitochondrial membrane"/>
    <property type="evidence" value="ECO:0007669"/>
    <property type="project" value="UniProtKB-SubCell"/>
</dbReference>
<keyword evidence="12 15" id="KW-0496">Mitochondrion</keyword>
<reference evidence="16" key="2">
    <citation type="journal article" date="2013" name="PLoS ONE">
        <title>Mitogenomic evidence for an Indo-West Pacific origin of the Clupeoidei (Teleostei: Clupeiformes).</title>
        <authorList>
            <person name="Lavoue S."/>
            <person name="Miya M."/>
            <person name="Musikasinthorn P."/>
            <person name="Chen W.J."/>
            <person name="Nishida M."/>
        </authorList>
    </citation>
    <scope>NUCLEOTIDE SEQUENCE</scope>
</reference>
<comment type="subcellular location">
    <subcellularLocation>
        <location evidence="1 15">Mitochondrion membrane</location>
        <topology evidence="1 15">Multi-pass membrane protein</topology>
    </subcellularLocation>
</comment>
<comment type="function">
    <text evidence="15">Core subunit of the mitochondrial membrane respiratory chain NADH dehydrogenase (Complex I) which catalyzes electron transfer from NADH through the respiratory chain, using ubiquinone as an electron acceptor. Essential for the catalytic activity and assembly of complex I.</text>
</comment>
<dbReference type="InterPro" id="IPR042106">
    <property type="entry name" value="Nuo/plastoQ_OxRdtase_6_NuoJ"/>
</dbReference>
<sequence length="175" mass="18430">MVMELMIITWLVVLVLSIIGVSSNPAPFYGALALVIAAGSGGVLLAVFGAPFLSLVFFLIYLGGMLVVFGYATALAADSDPETLADDTAFEFVVFFVGLAAVGVMWFWGSWYEFGVGVLTSFKEFFVSRGDADGTGMLYFVGGFALGVSVVGLILALVVVLELSRGSKRGCLRAP</sequence>
<keyword evidence="13 15" id="KW-0472">Membrane</keyword>